<comment type="caution">
    <text evidence="2">The sequence shown here is derived from an EMBL/GenBank/DDBJ whole genome shotgun (WGS) entry which is preliminary data.</text>
</comment>
<evidence type="ECO:0000313" key="3">
    <source>
        <dbReference type="Proteomes" id="UP001189429"/>
    </source>
</evidence>
<name>A0ABN9X3D4_9DINO</name>
<evidence type="ECO:0000313" key="2">
    <source>
        <dbReference type="EMBL" id="CAK0893824.1"/>
    </source>
</evidence>
<keyword evidence="3" id="KW-1185">Reference proteome</keyword>
<organism evidence="2 3">
    <name type="scientific">Prorocentrum cordatum</name>
    <dbReference type="NCBI Taxonomy" id="2364126"/>
    <lineage>
        <taxon>Eukaryota</taxon>
        <taxon>Sar</taxon>
        <taxon>Alveolata</taxon>
        <taxon>Dinophyceae</taxon>
        <taxon>Prorocentrales</taxon>
        <taxon>Prorocentraceae</taxon>
        <taxon>Prorocentrum</taxon>
    </lineage>
</organism>
<protein>
    <recommendedName>
        <fullName evidence="4">Glutamine amidotransferase type-2 domain-containing protein</fullName>
    </recommendedName>
</protein>
<feature type="compositionally biased region" description="Low complexity" evidence="1">
    <location>
        <begin position="52"/>
        <end position="62"/>
    </location>
</feature>
<evidence type="ECO:0008006" key="4">
    <source>
        <dbReference type="Google" id="ProtNLM"/>
    </source>
</evidence>
<proteinExistence type="predicted"/>
<reference evidence="2" key="1">
    <citation type="submission" date="2023-10" db="EMBL/GenBank/DDBJ databases">
        <authorList>
            <person name="Chen Y."/>
            <person name="Shah S."/>
            <person name="Dougan E. K."/>
            <person name="Thang M."/>
            <person name="Chan C."/>
        </authorList>
    </citation>
    <scope>NUCLEOTIDE SEQUENCE [LARGE SCALE GENOMIC DNA]</scope>
</reference>
<accession>A0ABN9X3D4</accession>
<evidence type="ECO:0000256" key="1">
    <source>
        <dbReference type="SAM" id="MobiDB-lite"/>
    </source>
</evidence>
<gene>
    <name evidence="2" type="ORF">PCOR1329_LOCUS73059</name>
</gene>
<dbReference type="Proteomes" id="UP001189429">
    <property type="component" value="Unassembled WGS sequence"/>
</dbReference>
<feature type="region of interest" description="Disordered" evidence="1">
    <location>
        <begin position="48"/>
        <end position="112"/>
    </location>
</feature>
<sequence length="132" mass="13658">MCRLFGLRESDPRTSLLRYLPPADEPPWHFAPTSLLWIQDRLRSAKAPTPLAGVSGASSVRRGSSDTDALGVGGGQGSRSALLSAGGPADEPARLPPGLSRRRPGCPSGRWGPKATVCPALTAPLVHAAGAN</sequence>
<dbReference type="EMBL" id="CAUYUJ010019815">
    <property type="protein sequence ID" value="CAK0893824.1"/>
    <property type="molecule type" value="Genomic_DNA"/>
</dbReference>